<dbReference type="Proteomes" id="UP001139981">
    <property type="component" value="Unassembled WGS sequence"/>
</dbReference>
<reference evidence="1" key="1">
    <citation type="submission" date="2022-07" db="EMBL/GenBank/DDBJ databases">
        <title>Phylogenomic reconstructions and comparative analyses of Kickxellomycotina fungi.</title>
        <authorList>
            <person name="Reynolds N.K."/>
            <person name="Stajich J.E."/>
            <person name="Barry K."/>
            <person name="Grigoriev I.V."/>
            <person name="Crous P."/>
            <person name="Smith M.E."/>
        </authorList>
    </citation>
    <scope>NUCLEOTIDE SEQUENCE</scope>
    <source>
        <strain evidence="1">CBS 190363</strain>
    </source>
</reference>
<organism evidence="1 2">
    <name type="scientific">Coemansia aciculifera</name>
    <dbReference type="NCBI Taxonomy" id="417176"/>
    <lineage>
        <taxon>Eukaryota</taxon>
        <taxon>Fungi</taxon>
        <taxon>Fungi incertae sedis</taxon>
        <taxon>Zoopagomycota</taxon>
        <taxon>Kickxellomycotina</taxon>
        <taxon>Kickxellomycetes</taxon>
        <taxon>Kickxellales</taxon>
        <taxon>Kickxellaceae</taxon>
        <taxon>Coemansia</taxon>
    </lineage>
</organism>
<proteinExistence type="predicted"/>
<accession>A0ACC1MAL6</accession>
<gene>
    <name evidence="1" type="ORF">IWW38_000615</name>
</gene>
<sequence length="179" mass="19982">MDMDSNDLRCRTKDMNAPTQPYAVKTGSSIKLVWDVWQKSPVTKKHVTGPCSFFLAKKDSQGVGEVWFLIEQVATTGDLWCANAIQRNGGIYELTIPENIAAGEYYLRTEISDNSRGDPEDLLFVTSLPQFYADCLTLNITSNFTGENPKNLISIPWDRKSSGLSNLDNSDPNENNQPI</sequence>
<name>A0ACC1MAL6_9FUNG</name>
<dbReference type="EMBL" id="JANBVB010000008">
    <property type="protein sequence ID" value="KAJ2900271.1"/>
    <property type="molecule type" value="Genomic_DNA"/>
</dbReference>
<protein>
    <submittedName>
        <fullName evidence="1">Uncharacterized protein</fullName>
    </submittedName>
</protein>
<evidence type="ECO:0000313" key="2">
    <source>
        <dbReference type="Proteomes" id="UP001139981"/>
    </source>
</evidence>
<evidence type="ECO:0000313" key="1">
    <source>
        <dbReference type="EMBL" id="KAJ2900271.1"/>
    </source>
</evidence>
<comment type="caution">
    <text evidence="1">The sequence shown here is derived from an EMBL/GenBank/DDBJ whole genome shotgun (WGS) entry which is preliminary data.</text>
</comment>
<keyword evidence="2" id="KW-1185">Reference proteome</keyword>